<dbReference type="SUPFAM" id="SSF53098">
    <property type="entry name" value="Ribonuclease H-like"/>
    <property type="match status" value="1"/>
</dbReference>
<dbReference type="InterPro" id="IPR037027">
    <property type="entry name" value="YqgF/RNaseH-like_dom_sf"/>
</dbReference>
<name>A0A382WLM4_9ZZZZ</name>
<evidence type="ECO:0000313" key="1">
    <source>
        <dbReference type="EMBL" id="SVD59846.1"/>
    </source>
</evidence>
<protein>
    <recommendedName>
        <fullName evidence="2">YqgF/RNase H-like domain-containing protein</fullName>
    </recommendedName>
</protein>
<dbReference type="AlphaFoldDB" id="A0A382WLM4"/>
<evidence type="ECO:0008006" key="2">
    <source>
        <dbReference type="Google" id="ProtNLM"/>
    </source>
</evidence>
<accession>A0A382WLM4</accession>
<dbReference type="Gene3D" id="3.30.420.140">
    <property type="entry name" value="YqgF/RNase H-like domain"/>
    <property type="match status" value="1"/>
</dbReference>
<dbReference type="GO" id="GO:0000967">
    <property type="term" value="P:rRNA 5'-end processing"/>
    <property type="evidence" value="ECO:0007669"/>
    <property type="project" value="TreeGrafter"/>
</dbReference>
<sequence>MAIIVGLPLSLDGSVGKAARKVNAFCSRLRNLTQLPVIVWDERMTTLEAQNLLRAAGKTPSKERGMNRGKIDSASAAIILNSYIQSK</sequence>
<gene>
    <name evidence="1" type="ORF">METZ01_LOCUS412700</name>
</gene>
<dbReference type="GO" id="GO:0005829">
    <property type="term" value="C:cytosol"/>
    <property type="evidence" value="ECO:0007669"/>
    <property type="project" value="TreeGrafter"/>
</dbReference>
<dbReference type="NCBIfam" id="TIGR00250">
    <property type="entry name" value="RNAse_H_YqgF"/>
    <property type="match status" value="1"/>
</dbReference>
<dbReference type="InterPro" id="IPR005227">
    <property type="entry name" value="YqgF"/>
</dbReference>
<dbReference type="PANTHER" id="PTHR33317:SF4">
    <property type="entry name" value="POLYNUCLEOTIDYL TRANSFERASE, RIBONUCLEASE H-LIKE SUPERFAMILY PROTEIN"/>
    <property type="match status" value="1"/>
</dbReference>
<dbReference type="CDD" id="cd16964">
    <property type="entry name" value="YqgF"/>
    <property type="match status" value="1"/>
</dbReference>
<dbReference type="PANTHER" id="PTHR33317">
    <property type="entry name" value="POLYNUCLEOTIDYL TRANSFERASE, RIBONUCLEASE H-LIKE SUPERFAMILY PROTEIN"/>
    <property type="match status" value="1"/>
</dbReference>
<dbReference type="EMBL" id="UINC01160934">
    <property type="protein sequence ID" value="SVD59846.1"/>
    <property type="molecule type" value="Genomic_DNA"/>
</dbReference>
<organism evidence="1">
    <name type="scientific">marine metagenome</name>
    <dbReference type="NCBI Taxonomy" id="408172"/>
    <lineage>
        <taxon>unclassified sequences</taxon>
        <taxon>metagenomes</taxon>
        <taxon>ecological metagenomes</taxon>
    </lineage>
</organism>
<dbReference type="InterPro" id="IPR012337">
    <property type="entry name" value="RNaseH-like_sf"/>
</dbReference>
<dbReference type="Pfam" id="PF03652">
    <property type="entry name" value="RuvX"/>
    <property type="match status" value="1"/>
</dbReference>
<proteinExistence type="predicted"/>
<reference evidence="1" key="1">
    <citation type="submission" date="2018-05" db="EMBL/GenBank/DDBJ databases">
        <authorList>
            <person name="Lanie J.A."/>
            <person name="Ng W.-L."/>
            <person name="Kazmierczak K.M."/>
            <person name="Andrzejewski T.M."/>
            <person name="Davidsen T.M."/>
            <person name="Wayne K.J."/>
            <person name="Tettelin H."/>
            <person name="Glass J.I."/>
            <person name="Rusch D."/>
            <person name="Podicherti R."/>
            <person name="Tsui H.-C.T."/>
            <person name="Winkler M.E."/>
        </authorList>
    </citation>
    <scope>NUCLEOTIDE SEQUENCE</scope>
</reference>